<dbReference type="EMBL" id="JAGPXF010000007">
    <property type="protein sequence ID" value="KAH7236646.1"/>
    <property type="molecule type" value="Genomic_DNA"/>
</dbReference>
<proteinExistence type="predicted"/>
<evidence type="ECO:0000259" key="3">
    <source>
        <dbReference type="PROSITE" id="PS50048"/>
    </source>
</evidence>
<feature type="region of interest" description="Disordered" evidence="2">
    <location>
        <begin position="285"/>
        <end position="325"/>
    </location>
</feature>
<dbReference type="AlphaFoldDB" id="A0A8K0RQI6"/>
<dbReference type="GO" id="GO:0008270">
    <property type="term" value="F:zinc ion binding"/>
    <property type="evidence" value="ECO:0007669"/>
    <property type="project" value="InterPro"/>
</dbReference>
<keyword evidence="5" id="KW-1185">Reference proteome</keyword>
<comment type="caution">
    <text evidence="4">The sequence shown here is derived from an EMBL/GenBank/DDBJ whole genome shotgun (WGS) entry which is preliminary data.</text>
</comment>
<dbReference type="CDD" id="cd00067">
    <property type="entry name" value="GAL4"/>
    <property type="match status" value="1"/>
</dbReference>
<feature type="compositionally biased region" description="Low complexity" evidence="2">
    <location>
        <begin position="293"/>
        <end position="316"/>
    </location>
</feature>
<feature type="compositionally biased region" description="Polar residues" evidence="2">
    <location>
        <begin position="150"/>
        <end position="163"/>
    </location>
</feature>
<organism evidence="4 5">
    <name type="scientific">Fusarium tricinctum</name>
    <dbReference type="NCBI Taxonomy" id="61284"/>
    <lineage>
        <taxon>Eukaryota</taxon>
        <taxon>Fungi</taxon>
        <taxon>Dikarya</taxon>
        <taxon>Ascomycota</taxon>
        <taxon>Pezizomycotina</taxon>
        <taxon>Sordariomycetes</taxon>
        <taxon>Hypocreomycetidae</taxon>
        <taxon>Hypocreales</taxon>
        <taxon>Nectriaceae</taxon>
        <taxon>Fusarium</taxon>
        <taxon>Fusarium tricinctum species complex</taxon>
    </lineage>
</organism>
<dbReference type="GO" id="GO:0000981">
    <property type="term" value="F:DNA-binding transcription factor activity, RNA polymerase II-specific"/>
    <property type="evidence" value="ECO:0007669"/>
    <property type="project" value="InterPro"/>
</dbReference>
<evidence type="ECO:0000313" key="5">
    <source>
        <dbReference type="Proteomes" id="UP000813427"/>
    </source>
</evidence>
<reference evidence="4" key="1">
    <citation type="journal article" date="2021" name="Nat. Commun.">
        <title>Genetic determinants of endophytism in the Arabidopsis root mycobiome.</title>
        <authorList>
            <person name="Mesny F."/>
            <person name="Miyauchi S."/>
            <person name="Thiergart T."/>
            <person name="Pickel B."/>
            <person name="Atanasova L."/>
            <person name="Karlsson M."/>
            <person name="Huettel B."/>
            <person name="Barry K.W."/>
            <person name="Haridas S."/>
            <person name="Chen C."/>
            <person name="Bauer D."/>
            <person name="Andreopoulos W."/>
            <person name="Pangilinan J."/>
            <person name="LaButti K."/>
            <person name="Riley R."/>
            <person name="Lipzen A."/>
            <person name="Clum A."/>
            <person name="Drula E."/>
            <person name="Henrissat B."/>
            <person name="Kohler A."/>
            <person name="Grigoriev I.V."/>
            <person name="Martin F.M."/>
            <person name="Hacquard S."/>
        </authorList>
    </citation>
    <scope>NUCLEOTIDE SEQUENCE</scope>
    <source>
        <strain evidence="4">MPI-SDFR-AT-0068</strain>
    </source>
</reference>
<dbReference type="Pfam" id="PF00172">
    <property type="entry name" value="Zn_clus"/>
    <property type="match status" value="1"/>
</dbReference>
<dbReference type="Proteomes" id="UP000813427">
    <property type="component" value="Unassembled WGS sequence"/>
</dbReference>
<protein>
    <recommendedName>
        <fullName evidence="3">Zn(2)-C6 fungal-type domain-containing protein</fullName>
    </recommendedName>
</protein>
<evidence type="ECO:0000256" key="2">
    <source>
        <dbReference type="SAM" id="MobiDB-lite"/>
    </source>
</evidence>
<feature type="domain" description="Zn(2)-C6 fungal-type" evidence="3">
    <location>
        <begin position="16"/>
        <end position="49"/>
    </location>
</feature>
<dbReference type="PROSITE" id="PS50048">
    <property type="entry name" value="ZN2_CY6_FUNGAL_2"/>
    <property type="match status" value="1"/>
</dbReference>
<name>A0A8K0RQI6_9HYPO</name>
<feature type="compositionally biased region" description="Polar residues" evidence="2">
    <location>
        <begin position="134"/>
        <end position="143"/>
    </location>
</feature>
<keyword evidence="1" id="KW-0539">Nucleus</keyword>
<dbReference type="InterPro" id="IPR001138">
    <property type="entry name" value="Zn2Cys6_DnaBD"/>
</dbReference>
<dbReference type="Gene3D" id="4.10.240.10">
    <property type="entry name" value="Zn(2)-C6 fungal-type DNA-binding domain"/>
    <property type="match status" value="1"/>
</dbReference>
<dbReference type="SMART" id="SM00066">
    <property type="entry name" value="GAL4"/>
    <property type="match status" value="1"/>
</dbReference>
<sequence>MARPGNADSDAKLRAACDRCHELKIRCTRTGGTESRCDRCDKNDIDCVYRAHRRIGRPKSQKSRSGAKTTTRQNETTVGGHTQQEQQEQMDISPPSTRDSINSDFDFSTIEVGGGTEWLSSSSSHRASDAIEFSTHQVSSTQPPLFPPNYSLSHEGSTSQSGAGSPFSILNMGSMPVCDLDFSTIHEHGMSTEFVTSMNRGKDPVVESLANNAEHQSNRFTDQTPREETQLLKDRLLRHQAKLRHLHSSVDATQNLLLAPHETVSPGAPLDRVLEATVELIDIIQTSAGQTPSSNGSNSNTGSNSNNSSNSNNTGNALSETGNENHPRQILGRFGFSDIATLHVSISYAYIVKILSPIISTLENSLAPLGSTSLESRYPAPIYHNVAAHPNTTSLSSPTGGPTKSHSVSVSLGSFSLASKPALNAQILLGLISRILKQLHDVTHPIALQERDHRDTNMGAAERVSAAHGPNLDASPVFSSAKAAVDSISKEERNLFAKLNKVGQVTSGTW</sequence>
<dbReference type="InterPro" id="IPR036864">
    <property type="entry name" value="Zn2-C6_fun-type_DNA-bd_sf"/>
</dbReference>
<gene>
    <name evidence="4" type="ORF">BKA59DRAFT_496811</name>
</gene>
<evidence type="ECO:0000256" key="1">
    <source>
        <dbReference type="ARBA" id="ARBA00023242"/>
    </source>
</evidence>
<feature type="compositionally biased region" description="Polar residues" evidence="2">
    <location>
        <begin position="63"/>
        <end position="106"/>
    </location>
</feature>
<dbReference type="SUPFAM" id="SSF57701">
    <property type="entry name" value="Zn2/Cys6 DNA-binding domain"/>
    <property type="match status" value="1"/>
</dbReference>
<dbReference type="PROSITE" id="PS00463">
    <property type="entry name" value="ZN2_CY6_FUNGAL_1"/>
    <property type="match status" value="1"/>
</dbReference>
<dbReference type="OrthoDB" id="4222821at2759"/>
<evidence type="ECO:0000313" key="4">
    <source>
        <dbReference type="EMBL" id="KAH7236646.1"/>
    </source>
</evidence>
<feature type="region of interest" description="Disordered" evidence="2">
    <location>
        <begin position="133"/>
        <end position="167"/>
    </location>
</feature>
<accession>A0A8K0RQI6</accession>
<feature type="region of interest" description="Disordered" evidence="2">
    <location>
        <begin position="55"/>
        <end position="106"/>
    </location>
</feature>